<feature type="active site" description="Proton acceptor" evidence="6">
    <location>
        <position position="303"/>
    </location>
</feature>
<keyword evidence="3 7" id="KW-0288">FMN</keyword>
<dbReference type="OrthoDB" id="25826at2759"/>
<evidence type="ECO:0000313" key="9">
    <source>
        <dbReference type="EMBL" id="GHJ87783.1"/>
    </source>
</evidence>
<keyword evidence="2 7" id="KW-0285">Flavoprotein</keyword>
<name>A0A8H3TVR5_9TREE</name>
<comment type="similarity">
    <text evidence="5">Belongs to the FMN-dependent alpha-hydroxy acid dehydrogenase family.</text>
</comment>
<dbReference type="InterPro" id="IPR012133">
    <property type="entry name" value="Alpha-hydoxy_acid_DH_FMN"/>
</dbReference>
<organism evidence="9 10">
    <name type="scientific">Naganishia liquefaciens</name>
    <dbReference type="NCBI Taxonomy" id="104408"/>
    <lineage>
        <taxon>Eukaryota</taxon>
        <taxon>Fungi</taxon>
        <taxon>Dikarya</taxon>
        <taxon>Basidiomycota</taxon>
        <taxon>Agaricomycotina</taxon>
        <taxon>Tremellomycetes</taxon>
        <taxon>Filobasidiales</taxon>
        <taxon>Filobasidiaceae</taxon>
        <taxon>Naganishia</taxon>
    </lineage>
</organism>
<feature type="binding site" evidence="7">
    <location>
        <begin position="108"/>
        <end position="110"/>
    </location>
    <ligand>
        <name>FMN</name>
        <dbReference type="ChEBI" id="CHEBI:58210"/>
    </ligand>
</feature>
<feature type="binding site" evidence="7">
    <location>
        <position position="303"/>
    </location>
    <ligand>
        <name>glyoxylate</name>
        <dbReference type="ChEBI" id="CHEBI:36655"/>
    </ligand>
</feature>
<dbReference type="PIRSF" id="PIRSF000138">
    <property type="entry name" value="Al-hdrx_acd_dh"/>
    <property type="match status" value="1"/>
</dbReference>
<comment type="cofactor">
    <cofactor evidence="1">
        <name>FMN</name>
        <dbReference type="ChEBI" id="CHEBI:58210"/>
    </cofactor>
</comment>
<dbReference type="Pfam" id="PF01070">
    <property type="entry name" value="FMN_dh"/>
    <property type="match status" value="1"/>
</dbReference>
<keyword evidence="10" id="KW-1185">Reference proteome</keyword>
<dbReference type="Gene3D" id="3.20.20.70">
    <property type="entry name" value="Aldolase class I"/>
    <property type="match status" value="1"/>
</dbReference>
<evidence type="ECO:0000256" key="5">
    <source>
        <dbReference type="ARBA" id="ARBA00024042"/>
    </source>
</evidence>
<feature type="binding site" evidence="7">
    <location>
        <begin position="357"/>
        <end position="358"/>
    </location>
    <ligand>
        <name>FMN</name>
        <dbReference type="ChEBI" id="CHEBI:58210"/>
    </ligand>
</feature>
<dbReference type="InterPro" id="IPR000262">
    <property type="entry name" value="FMN-dep_DH"/>
</dbReference>
<feature type="binding site" evidence="7">
    <location>
        <position position="55"/>
    </location>
    <ligand>
        <name>glyoxylate</name>
        <dbReference type="ChEBI" id="CHEBI:36655"/>
    </ligand>
</feature>
<feature type="binding site" evidence="7">
    <location>
        <position position="160"/>
    </location>
    <ligand>
        <name>FMN</name>
        <dbReference type="ChEBI" id="CHEBI:58210"/>
    </ligand>
</feature>
<evidence type="ECO:0000313" key="10">
    <source>
        <dbReference type="Proteomes" id="UP000620104"/>
    </source>
</evidence>
<feature type="binding site" evidence="7">
    <location>
        <position position="306"/>
    </location>
    <ligand>
        <name>glyoxylate</name>
        <dbReference type="ChEBI" id="CHEBI:36655"/>
    </ligand>
</feature>
<comment type="caution">
    <text evidence="9">The sequence shown here is derived from an EMBL/GenBank/DDBJ whole genome shotgun (WGS) entry which is preliminary data.</text>
</comment>
<feature type="binding site" evidence="7">
    <location>
        <position position="137"/>
    </location>
    <ligand>
        <name>FMN</name>
        <dbReference type="ChEBI" id="CHEBI:58210"/>
    </ligand>
</feature>
<feature type="binding site" evidence="7">
    <location>
        <position position="162"/>
    </location>
    <ligand>
        <name>glyoxylate</name>
        <dbReference type="ChEBI" id="CHEBI:36655"/>
    </ligand>
</feature>
<dbReference type="PANTHER" id="PTHR10578:SF75">
    <property type="entry name" value="L-LACTATE DEHYDROGENASE (AFU_ORTHOLOGUE AFUA_4G07050)"/>
    <property type="match status" value="1"/>
</dbReference>
<evidence type="ECO:0000256" key="4">
    <source>
        <dbReference type="ARBA" id="ARBA00023002"/>
    </source>
</evidence>
<evidence type="ECO:0000256" key="3">
    <source>
        <dbReference type="ARBA" id="ARBA00022643"/>
    </source>
</evidence>
<proteinExistence type="inferred from homology"/>
<dbReference type="Proteomes" id="UP000620104">
    <property type="component" value="Unassembled WGS sequence"/>
</dbReference>
<dbReference type="SUPFAM" id="SSF51395">
    <property type="entry name" value="FMN-linked oxidoreductases"/>
    <property type="match status" value="1"/>
</dbReference>
<feature type="binding site" evidence="7">
    <location>
        <position position="188"/>
    </location>
    <ligand>
        <name>FMN</name>
        <dbReference type="ChEBI" id="CHEBI:58210"/>
    </ligand>
</feature>
<dbReference type="PROSITE" id="PS51349">
    <property type="entry name" value="FMN_HYDROXY_ACID_DH_2"/>
    <property type="match status" value="1"/>
</dbReference>
<dbReference type="GO" id="GO:0016491">
    <property type="term" value="F:oxidoreductase activity"/>
    <property type="evidence" value="ECO:0007669"/>
    <property type="project" value="UniProtKB-KW"/>
</dbReference>
<evidence type="ECO:0000256" key="1">
    <source>
        <dbReference type="ARBA" id="ARBA00001917"/>
    </source>
</evidence>
<protein>
    <recommendedName>
        <fullName evidence="8">FMN hydroxy acid dehydrogenase domain-containing protein</fullName>
    </recommendedName>
</protein>
<gene>
    <name evidence="9" type="ORF">NliqN6_4185</name>
</gene>
<dbReference type="PANTHER" id="PTHR10578">
    <property type="entry name" value="S -2-HYDROXY-ACID OXIDASE-RELATED"/>
    <property type="match status" value="1"/>
</dbReference>
<dbReference type="InterPro" id="IPR013785">
    <property type="entry name" value="Aldolase_TIM"/>
</dbReference>
<dbReference type="FunFam" id="3.20.20.70:FF:000132">
    <property type="entry name" value="FMN dependent dehydrogenase"/>
    <property type="match status" value="1"/>
</dbReference>
<accession>A0A8H3TVR5</accession>
<evidence type="ECO:0000256" key="2">
    <source>
        <dbReference type="ARBA" id="ARBA00022630"/>
    </source>
</evidence>
<evidence type="ECO:0000256" key="6">
    <source>
        <dbReference type="PIRSR" id="PIRSR000138-1"/>
    </source>
</evidence>
<dbReference type="GO" id="GO:0010181">
    <property type="term" value="F:FMN binding"/>
    <property type="evidence" value="ECO:0007669"/>
    <property type="project" value="InterPro"/>
</dbReference>
<reference evidence="9" key="1">
    <citation type="submission" date="2020-07" db="EMBL/GenBank/DDBJ databases">
        <title>Draft Genome Sequence of a Deep-Sea Yeast, Naganishia (Cryptococcus) liquefaciens strain N6.</title>
        <authorList>
            <person name="Han Y.W."/>
            <person name="Kajitani R."/>
            <person name="Morimoto H."/>
            <person name="Parhat M."/>
            <person name="Tsubouchi H."/>
            <person name="Bakenova O."/>
            <person name="Ogata M."/>
            <person name="Argunhan B."/>
            <person name="Aoki R."/>
            <person name="Kajiwara S."/>
            <person name="Itoh T."/>
            <person name="Iwasaki H."/>
        </authorList>
    </citation>
    <scope>NUCLEOTIDE SEQUENCE</scope>
    <source>
        <strain evidence="9">N6</strain>
    </source>
</reference>
<feature type="domain" description="FMN hydroxy acid dehydrogenase" evidence="8">
    <location>
        <begin position="29"/>
        <end position="408"/>
    </location>
</feature>
<dbReference type="AlphaFoldDB" id="A0A8H3TVR5"/>
<feature type="binding site" evidence="7">
    <location>
        <position position="197"/>
    </location>
    <ligand>
        <name>glyoxylate</name>
        <dbReference type="ChEBI" id="CHEBI:36655"/>
    </ligand>
</feature>
<feature type="binding site" evidence="7">
    <location>
        <position position="279"/>
    </location>
    <ligand>
        <name>FMN</name>
        <dbReference type="ChEBI" id="CHEBI:58210"/>
    </ligand>
</feature>
<sequence>MDPTNLPTRSTPHWDLYRRDMFMLAAEQKHPLFSTDPDELERLAKQKLSEGGWLYASSNAGNSFTHRANREAFYRQRIVPRMLVDTNARDTTTELFGHKISAPICFAPVGINKIYHPLGELNSAKVAGELGLPYCLSTASSQSIEDVAEANGANAVRFFQLYSPPDEELMESILRRAVDNGFTACIWTLDTWQLGWRHGDVAASNYAFYKGIGAELGWSDPVFQKRMQERGWSKEKNPVETGQLWIDQVWHGKAFSWNDLPRVMKKWKTISGDKPFLLKGIQSVADAKKAVELGVDGIVCSNHAGRQVDGAVGSLDVLPEIVDAVGDKTTILFDSGIRGGADVFKALALGAKAVLVGRLWIYGMGIAGEEGVRHVMKSLLADFDILMGVGGFNSISEINRSALKYIPYGSSGDHNGGM</sequence>
<dbReference type="EMBL" id="BLZA01000023">
    <property type="protein sequence ID" value="GHJ87783.1"/>
    <property type="molecule type" value="Genomic_DNA"/>
</dbReference>
<feature type="binding site" evidence="7">
    <location>
        <begin position="334"/>
        <end position="338"/>
    </location>
    <ligand>
        <name>FMN</name>
        <dbReference type="ChEBI" id="CHEBI:58210"/>
    </ligand>
</feature>
<evidence type="ECO:0000259" key="8">
    <source>
        <dbReference type="PROSITE" id="PS51349"/>
    </source>
</evidence>
<dbReference type="InterPro" id="IPR037396">
    <property type="entry name" value="FMN_HAD"/>
</dbReference>
<feature type="binding site" evidence="7">
    <location>
        <position position="301"/>
    </location>
    <ligand>
        <name>FMN</name>
        <dbReference type="ChEBI" id="CHEBI:58210"/>
    </ligand>
</feature>
<keyword evidence="4" id="KW-0560">Oxidoreductase</keyword>
<evidence type="ECO:0000256" key="7">
    <source>
        <dbReference type="PIRSR" id="PIRSR000138-2"/>
    </source>
</evidence>